<name>A0A1B7MFW2_9AGAM</name>
<dbReference type="InParanoid" id="A0A1B7MFW2"/>
<reference evidence="1 2" key="1">
    <citation type="submission" date="2016-06" db="EMBL/GenBank/DDBJ databases">
        <title>Comparative genomics of the ectomycorrhizal sister species Rhizopogon vinicolor and Rhizopogon vesiculosus (Basidiomycota: Boletales) reveals a divergence of the mating type B locus.</title>
        <authorList>
            <consortium name="DOE Joint Genome Institute"/>
            <person name="Mujic A.B."/>
            <person name="Kuo A."/>
            <person name="Tritt A."/>
            <person name="Lipzen A."/>
            <person name="Chen C."/>
            <person name="Johnson J."/>
            <person name="Sharma A."/>
            <person name="Barry K."/>
            <person name="Grigoriev I.V."/>
            <person name="Spatafora J.W."/>
        </authorList>
    </citation>
    <scope>NUCLEOTIDE SEQUENCE [LARGE SCALE GENOMIC DNA]</scope>
    <source>
        <strain evidence="1 2">AM-OR11-026</strain>
    </source>
</reference>
<dbReference type="EMBL" id="KV449375">
    <property type="protein sequence ID" value="OAX31492.1"/>
    <property type="molecule type" value="Genomic_DNA"/>
</dbReference>
<dbReference type="AlphaFoldDB" id="A0A1B7MFW2"/>
<organism evidence="1 2">
    <name type="scientific">Rhizopogon vinicolor AM-OR11-026</name>
    <dbReference type="NCBI Taxonomy" id="1314800"/>
    <lineage>
        <taxon>Eukaryota</taxon>
        <taxon>Fungi</taxon>
        <taxon>Dikarya</taxon>
        <taxon>Basidiomycota</taxon>
        <taxon>Agaricomycotina</taxon>
        <taxon>Agaricomycetes</taxon>
        <taxon>Agaricomycetidae</taxon>
        <taxon>Boletales</taxon>
        <taxon>Suillineae</taxon>
        <taxon>Rhizopogonaceae</taxon>
        <taxon>Rhizopogon</taxon>
    </lineage>
</organism>
<accession>A0A1B7MFW2</accession>
<dbReference type="OrthoDB" id="2664007at2759"/>
<evidence type="ECO:0000313" key="1">
    <source>
        <dbReference type="EMBL" id="OAX31492.1"/>
    </source>
</evidence>
<sequence length="478" mass="53251">MNFPDSSSCRRRFEEHPAEPYHVTGSAHRFAFRSEENFWFGYQDHDFSMQAAVPTDTPLEVGILIDGRTALYPSSKPPSSSGAPEVEEPHLMQSTCTAAAHDEYAAHACAPVINGSSQGFMGDGPESHAHCPLPPSDVQWRIGEQDAITHWESSSVIDHNNLPACWEPSSAVGHHHVPAVGGDMMISSAAHSTQNGNPLAFRCRHHTRGQPCGLLIEGDIQDALEHFAHVHVRPMVARSGSNFWTCRWGGKCNTRVCKGNFRRHVAGHLFRWKCLKCLRTYSRDDSARKHANDCGDGSIIMVPPLDGRLPKRKKRSGGKGKEHRLQATTSVWIIVVLSREAYQGSTRGPDAATGVVGHNMRLRWCWHKGKVRSAKCFPPSDNTIPPQASGVIHRSSPAELGLEERRQKILWLKTLSGTHYRHDIHSIKVDEHKRICHHVWRTELRSDRAGQRQRFRNVTPSVSEAKACGTLCSQAAEF</sequence>
<dbReference type="Proteomes" id="UP000092154">
    <property type="component" value="Unassembled WGS sequence"/>
</dbReference>
<keyword evidence="2" id="KW-1185">Reference proteome</keyword>
<protein>
    <submittedName>
        <fullName evidence="1">Uncharacterized protein</fullName>
    </submittedName>
</protein>
<proteinExistence type="predicted"/>
<evidence type="ECO:0000313" key="2">
    <source>
        <dbReference type="Proteomes" id="UP000092154"/>
    </source>
</evidence>
<gene>
    <name evidence="1" type="ORF">K503DRAFT_860726</name>
</gene>